<keyword evidence="16" id="KW-1185">Reference proteome</keyword>
<sequence>MFDVIGRQVVEGALVVYFAAVELAELEREGKKESELAVRFVRAGELRMKQQHKKKKKKKEEEEEERGKMPIVSRARVYTDSNAQRPRDYWDYESHVVEWGKQDDYQLVRKLGRGKYSEVFEAINITNSEKCVVKTLKPVKKKKIKREIKILENLRGGTNVITLQGVVKDPVSRTPALIFEHVNNTDFKQLYQTLNDYDIRYYLYELLKALDYCHSLGIMHRDVKPHNVMIDHENRKLRLIDWGLAEFYHPGQEYNVRVASRYFKGPELLVDYQMYDYSLDMWSLGCMLASMIFRKEPFFHGHDNYDQLVRIAKVLGTEELFEYLDKYEIELDPRFSDILGRHSRKRWERFVHGENQHLVTPEALDFLDKLLRYDHQERLTALEAMSQPYFYLIVKDRLGNMSSSPTPGNIPSTGGAQNSPILSPGSINNSGAQQGTQYHLFVLNFNCSNKCSFGPIPPSHIMEELEKKKRDMNVLMIIGKACYHEGEEAVIAYLYSFKSSLSFVFFFTSDFKRQNINAYFLKYIFGLDIKHKVGGKCKDAEILVSYLKYLSKMKSINEASAKGMLEVVFEQVEDIYQTKISLFNESKSFSTAVSIIKSLNQDLTQITSTLRNILKMTDGPNHFKKNILPHFKKTAEMVEIKSSKISLLNKTGMYIMQTCLKKRKGDGGEEVSQEDIPWLKINLKNSIIAIILIYNYFQFSLTDKDHLRLFNLLFNELLSRSLQSSTNLDLNSSHSKEYVLSDLISFWLKCHEISSSAFGRIYSNVNDIFSQLFNEMKVHVDVWGGLEEALKYSLKNSEVWRPTMSFISSILEPFENAKESIYIEDRKEMSKHIDRYKIEKPNVEQMIIDLLMACFDESIGVKEGCMILDSFHNLAKGSMIEELYKYKAKMIIENLIRSVDRHKNKISKYYQYLKKIYSGININIVLHEYFSTRIHALIDMLNFATVFVNDPSRTKGIYKYKTMYKTTIEKLFSVDLNYEYKSVHDSRKTYNASILKRNRNNEIYLDVNAPNNLLEFCFYNTIIFSSTDKTNSTKDLTYYKQKPFLENYWRTRQVVNEYNYLLSALSLQEFCLFQIKMKSLKTMIMDAMFKMQWQDAKEFKSWNIKSKKSIALVMENIKFYKENNFEIYKIIQSLSKPLSSSLYQYKYTMNDSQTFMSKMNKLLDSFSRENRGKCINLLKKINTLKDMEFFSEKESHPLEGKFEERIISLLTESYHDSLTQTIENLLVLFERDPSVPFIKVNVNLDNFTNEDNYVHQAIMNFLRKFKRLLIAGVNQRMTLVQTNLSKYFRSYEVFQDMSRIDPSKVLTKYKKEDSTSFELLDNDLKNLQSIMSKCQNFYGKTKINFYAIDNKKILKSIYGVLKIWNEAFLKKINERMLERFERIKDTSLGDENSFIHRYPLEKKEESMKEEDLDELQKEEEINTQAMFNELSLKKFDQNILGKEDLCQTLRKLRFIWKILSDWKSFTDKIMSVQVRRLSFDKVKSYIITFLNNAHEGALLGLMNNFHFAMEEMIKFSRMLSLLELIVQPHFKEKHYDVVRSQLEFNPECVLEKDELIIGELICNNKFKNLSIEIKKHTCGIFIIDNIMAMQSILMMVENKISGIDLDVLAAIEHAIDPLKFKTKQALRLLNAIYIFQKNLIGITKLHSGYALKLQLGKSILRVNKIKKFWRMILSNFLTKTYFIQMKIDSKITSVLEKLQEKLNKQIELSKSFVRTRKIYFPRLIFESSTNLQPFDLEKDISFIVNSVKEVHVSNKKISSFVNIQGLNCDFPAPLDLNQPIERLYKNIHLQVKFQFQKENEGDTGFFIYNQIKWNLISSKKKESSEEESTLLIAWQDTSVKFSYEPKKPEAQLTIFHSHLERNTISLLNYFNQSNSTIIKGSCKVGLQIFHKEALFELNQRLFNIKTSQNLFFNHIFDLSPFLPNLLPRVLVSTRLTNYKEKSPEVFRSFNIIRPNLEEIASYVLDLYIHHSKVELNHEQLCVLLSFEKHYNNKKLNISTIKILLNDLLNKAYINDDSHHFPRKILRYYELSLFTSKKLATLNQAIQDYTKKVTHLHLNTPLYKLFHSMYDAFELHDVMIFVGPHLTQKSTTIDFLSHSYDVKVKRFSSLNMFENSLSDVQIHLSRSLSYDDNTSILLIIDGPFIEDIILMLYPLSNPNYDHVADRIYTNRKLKIIYETNELGSASPKMISSMAFVHHFNKIPAPWFSIFQKRVYEETGSKEITEYGFIISFYEKFIDIRSQLGKMENSYICIVALFQDIPSHDKIKCDILIRKVTNLKIPNARAIFDYHFNPVSQSWKLIPTLVEGDIYYRQSFCSGFTYIEGHKYRGHWRERRGKKNMDLSNISFVTSKTTKTSVISYKFGQLYLEPLEFDLLLSIYDQILKEHFSTFEIDIKFLKDKLLRSTARIFKTLLTDYSQLENFLRMQDFVRIMEGLQLSHEDCHDTVTEMFDLWLNELNEIMLDQVPFSKREGLRDHLNQLVNQDFSDLFFKNDLYFGTFTNRESFYVDIDEEELLEYVQPLFHDASLDACPLNLSQFCLVMKILYLPERNLHIVIHDEGAFSGIVTACCSIKDIKLFQFCDQNTNWKKKLQEAFNESQTSTICIHVHIKEEEDIDFEFIHCLDNLTSFGFDLHILEDEKLIQSFKDSSGTHQKSLKVIENSHCIISSKIDLRSKIKLLTTFQVAFYDNIDQYKEESLDNVDLSFDGMFTREEEQKAREVLKFSPQYDLFDFYSFERYKTFQKIFMTHLEFHISNEKERSRKFHEIEQQIQTNKSSITNSLSQITELNQEVSAQRLELESLTHDLTKKKKDETELLRQKSFDYEHLCGESIALFQLQLNSGEDKLYQSLHFETLVANFRIIFRTETFIYLEEFFEALELDPILVHFIQYLILWMYPDENFKEDILDHDELSRFMEKLKSIKEMNISELYKRQKSVKTFDVKRLHKSTKNKKSFLIFLLQKLEHLTRSERVAKKKLEDLHNHLEELETGKKKKWPSLKKLTQMENILEALNKKTKDNRGNEDIFDDLINCLSHLKEKNETLKRQLLGTILLGAGFLGFTPTMNCQYRTQFKRQFMNELERVGLEYLEDFLPFVCKKSQYNSLKNEPIQSVVENILLINVLNLPLFVVDQFDCSFKYLKKYLHLQDVRICHAGDPCTPTQRTIFSSIDPRSVDTQNCFYIYLSNEELQANLRTSNCLYFDFYEKDLLEYSIDKMWTLGSSNNTYKGFLELSDNVMREFDKLDGIIKAVESSSGPEGFSYIDESSSEGFNIPLLEKSKIFNHRLYSLHVFSQLNIHKNTFSESFHSLFFSFLDLSLEILHETPDSKLKSLIKSFTLLAYRKFGIFKRDRVGFALIFLHSIYFSGVLSQKEKTKAILRLLSRIYLKPAIESLIKHIMSHSYRNASSFLSFLWALKKLIDSKSLYKDKESLESISKRPIPEMSSILSKYNQSFILLTGSSTIITQILFENAVSWTNGGVNIISQNGDMEDILRMLEECMLSGQWILIRILDDCSYPFFELIYYLFIKVQMTPNKHASFQLWLHSSSVEIVPRKILENCKILSLS</sequence>
<dbReference type="SMART" id="SM00220">
    <property type="entry name" value="S_TKc"/>
    <property type="match status" value="1"/>
</dbReference>
<dbReference type="InterPro" id="IPR011009">
    <property type="entry name" value="Kinase-like_dom_sf"/>
</dbReference>
<dbReference type="PROSITE" id="PS50011">
    <property type="entry name" value="PROTEIN_KINASE_DOM"/>
    <property type="match status" value="1"/>
</dbReference>
<dbReference type="PROSITE" id="PS00108">
    <property type="entry name" value="PROTEIN_KINASE_ST"/>
    <property type="match status" value="1"/>
</dbReference>
<evidence type="ECO:0000256" key="12">
    <source>
        <dbReference type="PROSITE-ProRule" id="PRU10141"/>
    </source>
</evidence>
<evidence type="ECO:0000256" key="11">
    <source>
        <dbReference type="ARBA" id="ARBA00071078"/>
    </source>
</evidence>
<dbReference type="Proteomes" id="UP000675881">
    <property type="component" value="Chromosome 10"/>
</dbReference>
<dbReference type="InterPro" id="IPR017441">
    <property type="entry name" value="Protein_kinase_ATP_BS"/>
</dbReference>
<evidence type="ECO:0000313" key="15">
    <source>
        <dbReference type="EMBL" id="CAF2790134.1"/>
    </source>
</evidence>
<keyword evidence="7 12" id="KW-0067">ATP-binding</keyword>
<dbReference type="GO" id="GO:0005956">
    <property type="term" value="C:protein kinase CK2 complex"/>
    <property type="evidence" value="ECO:0007669"/>
    <property type="project" value="TreeGrafter"/>
</dbReference>
<comment type="catalytic activity">
    <reaction evidence="9">
        <text>L-seryl-[protein] + ATP = O-phospho-L-seryl-[protein] + ADP + H(+)</text>
        <dbReference type="Rhea" id="RHEA:17989"/>
        <dbReference type="Rhea" id="RHEA-COMP:9863"/>
        <dbReference type="Rhea" id="RHEA-COMP:11604"/>
        <dbReference type="ChEBI" id="CHEBI:15378"/>
        <dbReference type="ChEBI" id="CHEBI:29999"/>
        <dbReference type="ChEBI" id="CHEBI:30616"/>
        <dbReference type="ChEBI" id="CHEBI:83421"/>
        <dbReference type="ChEBI" id="CHEBI:456216"/>
        <dbReference type="EC" id="2.7.11.1"/>
    </reaction>
</comment>
<protein>
    <recommendedName>
        <fullName evidence="11">Casein kinase II subunit alpha</fullName>
        <ecNumber evidence="2">2.7.11.1</ecNumber>
    </recommendedName>
</protein>
<dbReference type="FunFam" id="1.10.510.10:FF:000059">
    <property type="entry name" value="Casein kinase II subunit alpha"/>
    <property type="match status" value="1"/>
</dbReference>
<dbReference type="PROSITE" id="PS00107">
    <property type="entry name" value="PROTEIN_KINASE_ATP"/>
    <property type="match status" value="1"/>
</dbReference>
<dbReference type="PANTHER" id="PTHR24054:SF0">
    <property type="entry name" value="CASEIN KINASE II SUBUNIT ALPHA"/>
    <property type="match status" value="1"/>
</dbReference>
<dbReference type="SUPFAM" id="SSF56112">
    <property type="entry name" value="Protein kinase-like (PK-like)"/>
    <property type="match status" value="1"/>
</dbReference>
<evidence type="ECO:0000256" key="13">
    <source>
        <dbReference type="SAM" id="MobiDB-lite"/>
    </source>
</evidence>
<organism evidence="15 16">
    <name type="scientific">Lepeophtheirus salmonis</name>
    <name type="common">Salmon louse</name>
    <name type="synonym">Caligus salmonis</name>
    <dbReference type="NCBI Taxonomy" id="72036"/>
    <lineage>
        <taxon>Eukaryota</taxon>
        <taxon>Metazoa</taxon>
        <taxon>Ecdysozoa</taxon>
        <taxon>Arthropoda</taxon>
        <taxon>Crustacea</taxon>
        <taxon>Multicrustacea</taxon>
        <taxon>Hexanauplia</taxon>
        <taxon>Copepoda</taxon>
        <taxon>Siphonostomatoida</taxon>
        <taxon>Caligidae</taxon>
        <taxon>Lepeophtheirus</taxon>
    </lineage>
</organism>
<reference evidence="15" key="1">
    <citation type="submission" date="2021-02" db="EMBL/GenBank/DDBJ databases">
        <authorList>
            <person name="Bekaert M."/>
        </authorList>
    </citation>
    <scope>NUCLEOTIDE SEQUENCE</scope>
    <source>
        <strain evidence="15">IoA-00</strain>
    </source>
</reference>
<dbReference type="GO" id="GO:0005829">
    <property type="term" value="C:cytosol"/>
    <property type="evidence" value="ECO:0007669"/>
    <property type="project" value="TreeGrafter"/>
</dbReference>
<dbReference type="Pfam" id="PF00069">
    <property type="entry name" value="Pkinase"/>
    <property type="match status" value="1"/>
</dbReference>
<comment type="subunit">
    <text evidence="1">Tetramer of two alpha and two beta chains.</text>
</comment>
<dbReference type="Gene3D" id="1.10.510.10">
    <property type="entry name" value="Transferase(Phosphotransferase) domain 1"/>
    <property type="match status" value="1"/>
</dbReference>
<evidence type="ECO:0000313" key="16">
    <source>
        <dbReference type="Proteomes" id="UP000675881"/>
    </source>
</evidence>
<comment type="catalytic activity">
    <reaction evidence="8">
        <text>L-threonyl-[protein] + ATP = O-phospho-L-threonyl-[protein] + ADP + H(+)</text>
        <dbReference type="Rhea" id="RHEA:46608"/>
        <dbReference type="Rhea" id="RHEA-COMP:11060"/>
        <dbReference type="Rhea" id="RHEA-COMP:11605"/>
        <dbReference type="ChEBI" id="CHEBI:15378"/>
        <dbReference type="ChEBI" id="CHEBI:30013"/>
        <dbReference type="ChEBI" id="CHEBI:30616"/>
        <dbReference type="ChEBI" id="CHEBI:61977"/>
        <dbReference type="ChEBI" id="CHEBI:456216"/>
        <dbReference type="EC" id="2.7.11.1"/>
    </reaction>
</comment>
<feature type="compositionally biased region" description="Basic residues" evidence="13">
    <location>
        <begin position="49"/>
        <end position="58"/>
    </location>
</feature>
<dbReference type="InterPro" id="IPR045216">
    <property type="entry name" value="CK2_alpha"/>
</dbReference>
<feature type="region of interest" description="Disordered" evidence="13">
    <location>
        <begin position="49"/>
        <end position="68"/>
    </location>
</feature>
<evidence type="ECO:0000256" key="7">
    <source>
        <dbReference type="ARBA" id="ARBA00022840"/>
    </source>
</evidence>
<dbReference type="EMBL" id="HG994589">
    <property type="protein sequence ID" value="CAF2790134.1"/>
    <property type="molecule type" value="Genomic_DNA"/>
</dbReference>
<feature type="domain" description="Protein kinase" evidence="14">
    <location>
        <begin position="105"/>
        <end position="390"/>
    </location>
</feature>
<name>A0A7R8H183_LEPSM</name>
<evidence type="ECO:0000256" key="1">
    <source>
        <dbReference type="ARBA" id="ARBA00011270"/>
    </source>
</evidence>
<dbReference type="GO" id="GO:0005634">
    <property type="term" value="C:nucleus"/>
    <property type="evidence" value="ECO:0007669"/>
    <property type="project" value="TreeGrafter"/>
</dbReference>
<dbReference type="InterPro" id="IPR000719">
    <property type="entry name" value="Prot_kinase_dom"/>
</dbReference>
<dbReference type="GO" id="GO:0051726">
    <property type="term" value="P:regulation of cell cycle"/>
    <property type="evidence" value="ECO:0007669"/>
    <property type="project" value="TreeGrafter"/>
</dbReference>
<dbReference type="EC" id="2.7.11.1" evidence="2"/>
<evidence type="ECO:0000256" key="10">
    <source>
        <dbReference type="ARBA" id="ARBA00057837"/>
    </source>
</evidence>
<evidence type="ECO:0000256" key="3">
    <source>
        <dbReference type="ARBA" id="ARBA00022527"/>
    </source>
</evidence>
<keyword evidence="3" id="KW-0723">Serine/threonine-protein kinase</keyword>
<evidence type="ECO:0000256" key="2">
    <source>
        <dbReference type="ARBA" id="ARBA00012513"/>
    </source>
</evidence>
<feature type="binding site" evidence="12">
    <location>
        <position position="134"/>
    </location>
    <ligand>
        <name>ATP</name>
        <dbReference type="ChEBI" id="CHEBI:30616"/>
    </ligand>
</feature>
<keyword evidence="5 12" id="KW-0547">Nucleotide-binding</keyword>
<accession>A0A7R8H183</accession>
<evidence type="ECO:0000256" key="6">
    <source>
        <dbReference type="ARBA" id="ARBA00022777"/>
    </source>
</evidence>
<dbReference type="GO" id="GO:0005524">
    <property type="term" value="F:ATP binding"/>
    <property type="evidence" value="ECO:0007669"/>
    <property type="project" value="UniProtKB-UniRule"/>
</dbReference>
<keyword evidence="4 15" id="KW-0808">Transferase</keyword>
<keyword evidence="6" id="KW-0418">Kinase</keyword>
<dbReference type="FunFam" id="3.30.200.20:FF:000088">
    <property type="entry name" value="Casein kinase II subunit alpha"/>
    <property type="match status" value="1"/>
</dbReference>
<dbReference type="InterPro" id="IPR008271">
    <property type="entry name" value="Ser/Thr_kinase_AS"/>
</dbReference>
<proteinExistence type="predicted"/>
<dbReference type="CDD" id="cd14132">
    <property type="entry name" value="STKc_CK2_alpha"/>
    <property type="match status" value="1"/>
</dbReference>
<evidence type="ECO:0000256" key="9">
    <source>
        <dbReference type="ARBA" id="ARBA00048679"/>
    </source>
</evidence>
<dbReference type="PANTHER" id="PTHR24054">
    <property type="entry name" value="CASEIN KINASE II SUBUNIT ALPHA"/>
    <property type="match status" value="1"/>
</dbReference>
<evidence type="ECO:0000256" key="4">
    <source>
        <dbReference type="ARBA" id="ARBA00022679"/>
    </source>
</evidence>
<evidence type="ECO:0000256" key="5">
    <source>
        <dbReference type="ARBA" id="ARBA00022741"/>
    </source>
</evidence>
<evidence type="ECO:0000259" key="14">
    <source>
        <dbReference type="PROSITE" id="PS50011"/>
    </source>
</evidence>
<dbReference type="GO" id="GO:0004674">
    <property type="term" value="F:protein serine/threonine kinase activity"/>
    <property type="evidence" value="ECO:0007669"/>
    <property type="project" value="UniProtKB-KW"/>
</dbReference>
<evidence type="ECO:0000256" key="8">
    <source>
        <dbReference type="ARBA" id="ARBA00047899"/>
    </source>
</evidence>
<gene>
    <name evidence="15" type="ORF">LSAA_2246</name>
</gene>
<comment type="function">
    <text evidence="10">Casein kinases are operationally defined by their preferential utilization of acidic proteins such as caseins as substrates. The alpha chain contains the catalytic site. May participate in Wnt signaling.</text>
</comment>
<dbReference type="Gene3D" id="3.30.200.20">
    <property type="entry name" value="Phosphorylase Kinase, domain 1"/>
    <property type="match status" value="1"/>
</dbReference>
<dbReference type="OrthoDB" id="10254671at2759"/>
<feature type="region of interest" description="Disordered" evidence="13">
    <location>
        <begin position="403"/>
        <end position="428"/>
    </location>
</feature>